<reference evidence="4 5" key="1">
    <citation type="submission" date="2017-05" db="EMBL/GenBank/DDBJ databases">
        <authorList>
            <person name="Varghese N."/>
            <person name="Submissions S."/>
        </authorList>
    </citation>
    <scope>NUCLEOTIDE SEQUENCE [LARGE SCALE GENOMIC DNA]</scope>
    <source>
        <strain evidence="4 5">DSM 29734</strain>
    </source>
</reference>
<protein>
    <submittedName>
        <fullName evidence="4">Phage tail protein</fullName>
    </submittedName>
</protein>
<dbReference type="InterPro" id="IPR025195">
    <property type="entry name" value="GTA_TIM_dom"/>
</dbReference>
<evidence type="ECO:0000313" key="5">
    <source>
        <dbReference type="Proteomes" id="UP001157961"/>
    </source>
</evidence>
<sequence length="1307" mass="141944">MATVILAAAGAAVGGAVGGGLAGVSSAAIGQLAGATLGRVIDQKLMGAGSDVIETGKINRFRLTGSAEGAAQARVFGRVRVAGQVIWATRFQESVSETGGGKGMPSQPKTRSYSYSVSLAIALCEGVILRVGRMWADGVEVGLEEFNLRVYTGGADQMPDPKIEAVEGAGTVPAYRGTAYVMIEDLPLERFGNRVPQFNFEVVRATPEHVPEKASDYSETVRAVALMPGTGEYALATSPVYCSHEDGETRVANEHTPSGLTNFVTSLQDMQEELPQCEAASLVVSWFGSDLRMAECALRPKVEDVAVDGDNMPWQVSGVSRAAAQAVEQLDGRPVYGGTPADAAVVQAIQHMTAIGTKVTFYPFILMEQMAENGLSDPWSNAPDQPVLPWRGRITVSKAPGRSGSPDGTALADAEVAAFFGSATAADFQVNGESVSYSGPVEWSYRRFILHYAALCAAAGGVEAFCIGSEMRGLTQVRGLSGFSAVAALRDLALEVRTLLGLSVKLGYAADWSEYFGYHPQDGSGDVYFHLDPLWADPNIDFIGIDNYMPLSDWRDNSDHLDALTGRGPQDVEYLKANIEGGEGYDWFYPSEDARAAQRRSEITDGAHQEPWVFRYKDLRNWWGQDHHDRVAGVRLAQPTMWVPQSKPIWFTEIGCAAIDKGPNQPNKFLDDKSSESAIPHFSTGLRNDEVQQRYYQAIFEHYSDAAVNPISSVYGAPMVDRDHMFAWAWDARPFPAFPNAQDHWSDGGNYAKGHWINGRVTNRSLASVVEEVCLNAGISAYDVSGLRGVVRGFLQKDVADGRAALQPLMLRHGFDAVERDGVLRFAMRSDQSKVTIDTECLVASEEIEGDVEFSRQADAELAGRVRLSFVQAEQDFGTVSEEAVLHDEATFAVAHSDVEEVLTRGEGRQTAERWLAEARVARDRVKLALPPSRINVGAGDLLEMTSGSGVQQNFRLDRLTQQGAQVLEGARTELALYKPSEMEEEVAPKSRFVPPVPVQSLFLDLPLMTGEEVPHAPHIAVTGRPWPGAVAIYSSGSDEGYELNALIEGSAIVGTTETALARAGAGTWDRGAALQVRMVNGALRSVSEMDVFNGKNVAFVGDGQPDRWEVFQYQDAELIGENRYTLSRRLRGQLGSDAIAPAVWPIGSWVVFLSSKVTQILLQRQTRGQPLNFRIGPAQRGLHDSSFTHHGETFSGVGLRPYAPVHLRCGTFLNGDIGLNWIRRTRIDADSWDGYEVPLGEESELYLLRIRRGSDVLREVHISEPQWLYSTADQAVDGGLADVVAEVSQVSSVTGPGPFRSIPLGN</sequence>
<dbReference type="InterPro" id="IPR056490">
    <property type="entry name" value="Rcc01698_C"/>
</dbReference>
<dbReference type="Gene3D" id="3.20.20.80">
    <property type="entry name" value="Glycosidases"/>
    <property type="match status" value="2"/>
</dbReference>
<dbReference type="Pfam" id="PF23666">
    <property type="entry name" value="Rcc01698_C"/>
    <property type="match status" value="1"/>
</dbReference>
<evidence type="ECO:0000259" key="2">
    <source>
        <dbReference type="Pfam" id="PF13550"/>
    </source>
</evidence>
<feature type="domain" description="Tip attachment protein J" evidence="2">
    <location>
        <begin position="801"/>
        <end position="960"/>
    </location>
</feature>
<feature type="domain" description="GTA TIM-barrel-like" evidence="1">
    <location>
        <begin position="443"/>
        <end position="739"/>
    </location>
</feature>
<dbReference type="SUPFAM" id="SSF51445">
    <property type="entry name" value="(Trans)glycosidases"/>
    <property type="match status" value="1"/>
</dbReference>
<gene>
    <name evidence="4" type="ORF">SAMN06265373_102255</name>
</gene>
<evidence type="ECO:0000259" key="3">
    <source>
        <dbReference type="Pfam" id="PF23666"/>
    </source>
</evidence>
<accession>A0ABY1NJK6</accession>
<dbReference type="InterPro" id="IPR032876">
    <property type="entry name" value="J_dom"/>
</dbReference>
<evidence type="ECO:0000313" key="4">
    <source>
        <dbReference type="EMBL" id="SMP11365.1"/>
    </source>
</evidence>
<evidence type="ECO:0000259" key="1">
    <source>
        <dbReference type="Pfam" id="PF13547"/>
    </source>
</evidence>
<keyword evidence="5" id="KW-1185">Reference proteome</keyword>
<dbReference type="InterPro" id="IPR017853">
    <property type="entry name" value="GH"/>
</dbReference>
<dbReference type="EMBL" id="FXTY01000002">
    <property type="protein sequence ID" value="SMP11365.1"/>
    <property type="molecule type" value="Genomic_DNA"/>
</dbReference>
<proteinExistence type="predicted"/>
<dbReference type="Pfam" id="PF13550">
    <property type="entry name" value="Phage-tail_3"/>
    <property type="match status" value="1"/>
</dbReference>
<organism evidence="4 5">
    <name type="scientific">Shimia sagamensis</name>
    <dbReference type="NCBI Taxonomy" id="1566352"/>
    <lineage>
        <taxon>Bacteria</taxon>
        <taxon>Pseudomonadati</taxon>
        <taxon>Pseudomonadota</taxon>
        <taxon>Alphaproteobacteria</taxon>
        <taxon>Rhodobacterales</taxon>
        <taxon>Roseobacteraceae</taxon>
    </lineage>
</organism>
<dbReference type="Pfam" id="PF13547">
    <property type="entry name" value="GTA_TIM"/>
    <property type="match status" value="1"/>
</dbReference>
<dbReference type="Proteomes" id="UP001157961">
    <property type="component" value="Unassembled WGS sequence"/>
</dbReference>
<dbReference type="RefSeq" id="WP_283425010.1">
    <property type="nucleotide sequence ID" value="NZ_FXTY01000002.1"/>
</dbReference>
<dbReference type="CDD" id="cd19607">
    <property type="entry name" value="GTA_TIM-barrel-like"/>
    <property type="match status" value="1"/>
</dbReference>
<comment type="caution">
    <text evidence="4">The sequence shown here is derived from an EMBL/GenBank/DDBJ whole genome shotgun (WGS) entry which is preliminary data.</text>
</comment>
<name>A0ABY1NJK6_9RHOB</name>
<feature type="domain" description="Rcc01698-like C-terminal" evidence="3">
    <location>
        <begin position="1052"/>
        <end position="1152"/>
    </location>
</feature>